<evidence type="ECO:0000256" key="17">
    <source>
        <dbReference type="ARBA" id="ARBA00023242"/>
    </source>
</evidence>
<dbReference type="GO" id="GO:0005667">
    <property type="term" value="C:transcription regulator complex"/>
    <property type="evidence" value="ECO:0007669"/>
    <property type="project" value="InterPro"/>
</dbReference>
<feature type="region of interest" description="Disordered" evidence="21">
    <location>
        <begin position="520"/>
        <end position="541"/>
    </location>
</feature>
<proteinExistence type="inferred from homology"/>
<feature type="domain" description="E2F/DP family winged-helix DNA-binding" evidence="23">
    <location>
        <begin position="338"/>
        <end position="424"/>
    </location>
</feature>
<dbReference type="Pfam" id="PF05197">
    <property type="entry name" value="TRIC"/>
    <property type="match status" value="1"/>
</dbReference>
<evidence type="ECO:0000256" key="2">
    <source>
        <dbReference type="ARBA" id="ARBA00004127"/>
    </source>
</evidence>
<dbReference type="InterPro" id="IPR036388">
    <property type="entry name" value="WH-like_DNA-bd_sf"/>
</dbReference>
<comment type="similarity">
    <text evidence="3">Belongs to the TMEM38 family.</text>
</comment>
<feature type="transmembrane region" description="Helical" evidence="22">
    <location>
        <begin position="756"/>
        <end position="775"/>
    </location>
</feature>
<evidence type="ECO:0000313" key="24">
    <source>
        <dbReference type="EMBL" id="CAF3990907.1"/>
    </source>
</evidence>
<dbReference type="GO" id="GO:0005267">
    <property type="term" value="F:potassium channel activity"/>
    <property type="evidence" value="ECO:0007669"/>
    <property type="project" value="UniProtKB-KW"/>
</dbReference>
<name>A0A819N569_9BILA</name>
<dbReference type="AlphaFoldDB" id="A0A819N569"/>
<dbReference type="GO" id="GO:0003677">
    <property type="term" value="F:DNA binding"/>
    <property type="evidence" value="ECO:0007669"/>
    <property type="project" value="UniProtKB-KW"/>
</dbReference>
<evidence type="ECO:0000256" key="12">
    <source>
        <dbReference type="ARBA" id="ARBA00023015"/>
    </source>
</evidence>
<gene>
    <name evidence="24" type="ORF">OVN521_LOCUS14480</name>
</gene>
<dbReference type="FunFam" id="1.10.10.10:FF:000073">
    <property type="entry name" value="E2F transcription factor 8"/>
    <property type="match status" value="1"/>
</dbReference>
<keyword evidence="18" id="KW-0407">Ion channel</keyword>
<protein>
    <recommendedName>
        <fullName evidence="23">E2F/DP family winged-helix DNA-binding domain-containing protein</fullName>
    </recommendedName>
</protein>
<dbReference type="PANTHER" id="PTHR12454:SF11">
    <property type="entry name" value="GH25683P"/>
    <property type="match status" value="1"/>
</dbReference>
<keyword evidence="15 22" id="KW-0472">Membrane</keyword>
<keyword evidence="7" id="KW-0633">Potassium transport</keyword>
<accession>A0A819N569</accession>
<evidence type="ECO:0000256" key="11">
    <source>
        <dbReference type="ARBA" id="ARBA00022989"/>
    </source>
</evidence>
<evidence type="ECO:0000256" key="4">
    <source>
        <dbReference type="ARBA" id="ARBA00010940"/>
    </source>
</evidence>
<comment type="caution">
    <text evidence="24">The sequence shown here is derived from an EMBL/GenBank/DDBJ whole genome shotgun (WGS) entry which is preliminary data.</text>
</comment>
<keyword evidence="8 22" id="KW-0812">Transmembrane</keyword>
<evidence type="ECO:0000256" key="18">
    <source>
        <dbReference type="ARBA" id="ARBA00023303"/>
    </source>
</evidence>
<feature type="region of interest" description="Disordered" evidence="21">
    <location>
        <begin position="602"/>
        <end position="653"/>
    </location>
</feature>
<evidence type="ECO:0000256" key="8">
    <source>
        <dbReference type="ARBA" id="ARBA00022692"/>
    </source>
</evidence>
<evidence type="ECO:0000256" key="1">
    <source>
        <dbReference type="ARBA" id="ARBA00004123"/>
    </source>
</evidence>
<keyword evidence="16 20" id="KW-0804">Transcription</keyword>
<feature type="transmembrane region" description="Helical" evidence="22">
    <location>
        <begin position="912"/>
        <end position="931"/>
    </location>
</feature>
<dbReference type="Proteomes" id="UP000663866">
    <property type="component" value="Unassembled WGS sequence"/>
</dbReference>
<dbReference type="InterPro" id="IPR003316">
    <property type="entry name" value="E2F_WHTH_DNA-bd_dom"/>
</dbReference>
<dbReference type="GO" id="GO:0012505">
    <property type="term" value="C:endomembrane system"/>
    <property type="evidence" value="ECO:0007669"/>
    <property type="project" value="UniProtKB-SubCell"/>
</dbReference>
<evidence type="ECO:0000256" key="22">
    <source>
        <dbReference type="SAM" id="Phobius"/>
    </source>
</evidence>
<reference evidence="24" key="1">
    <citation type="submission" date="2021-02" db="EMBL/GenBank/DDBJ databases">
        <authorList>
            <person name="Nowell W R."/>
        </authorList>
    </citation>
    <scope>NUCLEOTIDE SEQUENCE</scope>
</reference>
<keyword evidence="5" id="KW-0813">Transport</keyword>
<keyword evidence="10" id="KW-0630">Potassium</keyword>
<comment type="similarity">
    <text evidence="4 20">Belongs to the E2F/DP family.</text>
</comment>
<keyword evidence="11 22" id="KW-1133">Transmembrane helix</keyword>
<sequence>MLINQTGRASSRRTARTNHDSTSIKNTKKQRKDLSSRRKLRSSNADSLETKSQRRQTIPMKKERKKRMKKTMNNQQEEEEEEITITQIKNNNRNNDVMNTNIGIKQEDELVNNCLLLDSSSLSHSMFDSVIDHNQFWHRNQIITPTGYYLPASSSPYDHQSNTSYQLSTSDIDNSNSSIHDNTTKLTNNNNCGQSRKDKSLGLLCQRFISMYPPNVHPGEMIVICLDKMARVLETKRRRIYDIVNVLESVETMSRIAKNQYQWHGLGNLGHTLSKLKTLAYKSGFVEFARSIREQIDQMVLSGQLNTGQGTQNEALKCIQIVSTGKNVLSSENDEVAREEKALGIMAQKFLMLFLTSDDRIVNIIFAAKVLLGDSKNEITEFGRYKTKVRRLYDIANVLSTINLITKVIDPSYRGPRPAFQYIGPRTEIIHHAENVVDFINSENTKSNSKHSLFDHFKRNLFLNCTIPRFDPRNGLLGLKSALDMNGRSSSGVTVTGVYSTTIGGVTSMPDDDIQHATSIENSLGTHNSASYTPESKKRKYSKYNDIDNQYRSILVPSIGFGNTSTMNPIQQTSHSTYLQFTTPHDSSTTFNSSNLLTYNSHQTWSSNDDNSNSSIVNKTTRRRNQAVVNNGPKRPVGRPPKKLQQQRQQQKNDEIFIQPSESNSLIEQTTSSEQQLTMKCHPQDLQDINVDILTYQMRSVLPSISNSVNLQNSLFKQEDILSPINTFHYDNDDLIETNTLPRTQNFARRHPFSCWLSTMLLCFSGSILSNFLLGESPIKDFAHHQHLLLATICWYLVFYSPFDTVARLLRFVPIKIVVGVGKEIQRTKKIFDGIHSTLAIYPDGYVIVVLIGALKGCGGSVMSSIDRFIRGVWLPSQNEFLFPTFATKACFISAVVFLLEHLGLIQFQRELIYLCIASMFIYVRIITAFFKQYDPLMSFENVSSGILFNSWSETVSDAYRRATAASTLTTTNNTSTPQQVTAVPAGLTPLPAQTATLMSSKKEASNNDGQMKGLDGKKRD</sequence>
<keyword evidence="6" id="KW-0678">Repressor</keyword>
<keyword evidence="13" id="KW-0406">Ion transport</keyword>
<evidence type="ECO:0000256" key="21">
    <source>
        <dbReference type="SAM" id="MobiDB-lite"/>
    </source>
</evidence>
<evidence type="ECO:0000259" key="23">
    <source>
        <dbReference type="SMART" id="SM01372"/>
    </source>
</evidence>
<feature type="compositionally biased region" description="Polar residues" evidence="21">
    <location>
        <begin position="520"/>
        <end position="534"/>
    </location>
</feature>
<dbReference type="SMART" id="SM01372">
    <property type="entry name" value="E2F_TDP"/>
    <property type="match status" value="2"/>
</dbReference>
<dbReference type="InterPro" id="IPR036390">
    <property type="entry name" value="WH_DNA-bd_sf"/>
</dbReference>
<evidence type="ECO:0000313" key="25">
    <source>
        <dbReference type="Proteomes" id="UP000663866"/>
    </source>
</evidence>
<evidence type="ECO:0000256" key="13">
    <source>
        <dbReference type="ARBA" id="ARBA00023065"/>
    </source>
</evidence>
<evidence type="ECO:0000256" key="5">
    <source>
        <dbReference type="ARBA" id="ARBA00022448"/>
    </source>
</evidence>
<keyword evidence="17 20" id="KW-0539">Nucleus</keyword>
<evidence type="ECO:0000256" key="16">
    <source>
        <dbReference type="ARBA" id="ARBA00023163"/>
    </source>
</evidence>
<dbReference type="Gene3D" id="1.10.10.10">
    <property type="entry name" value="Winged helix-like DNA-binding domain superfamily/Winged helix DNA-binding domain"/>
    <property type="match status" value="2"/>
</dbReference>
<feature type="compositionally biased region" description="Low complexity" evidence="21">
    <location>
        <begin position="602"/>
        <end position="615"/>
    </location>
</feature>
<dbReference type="GO" id="GO:0005634">
    <property type="term" value="C:nucleus"/>
    <property type="evidence" value="ECO:0007669"/>
    <property type="project" value="UniProtKB-SubCell"/>
</dbReference>
<evidence type="ECO:0000256" key="20">
    <source>
        <dbReference type="RuleBase" id="RU003796"/>
    </source>
</evidence>
<evidence type="ECO:0000256" key="9">
    <source>
        <dbReference type="ARBA" id="ARBA00022826"/>
    </source>
</evidence>
<keyword evidence="25" id="KW-1185">Reference proteome</keyword>
<organism evidence="24 25">
    <name type="scientific">Rotaria magnacalcarata</name>
    <dbReference type="NCBI Taxonomy" id="392030"/>
    <lineage>
        <taxon>Eukaryota</taxon>
        <taxon>Metazoa</taxon>
        <taxon>Spiralia</taxon>
        <taxon>Gnathifera</taxon>
        <taxon>Rotifera</taxon>
        <taxon>Eurotatoria</taxon>
        <taxon>Bdelloidea</taxon>
        <taxon>Philodinida</taxon>
        <taxon>Philodinidae</taxon>
        <taxon>Rotaria</taxon>
    </lineage>
</organism>
<dbReference type="SUPFAM" id="SSF46785">
    <property type="entry name" value="Winged helix' DNA-binding domain"/>
    <property type="match status" value="2"/>
</dbReference>
<feature type="transmembrane region" description="Helical" evidence="22">
    <location>
        <begin position="881"/>
        <end position="900"/>
    </location>
</feature>
<evidence type="ECO:0000256" key="19">
    <source>
        <dbReference type="ARBA" id="ARBA00023306"/>
    </source>
</evidence>
<evidence type="ECO:0000256" key="3">
    <source>
        <dbReference type="ARBA" id="ARBA00005766"/>
    </source>
</evidence>
<feature type="domain" description="E2F/DP family winged-helix DNA-binding" evidence="23">
    <location>
        <begin position="196"/>
        <end position="265"/>
    </location>
</feature>
<evidence type="ECO:0000256" key="15">
    <source>
        <dbReference type="ARBA" id="ARBA00023136"/>
    </source>
</evidence>
<dbReference type="PANTHER" id="PTHR12454">
    <property type="entry name" value="TRIMERIC INTRACELLULAR CATION CHANNEL"/>
    <property type="match status" value="1"/>
</dbReference>
<dbReference type="Pfam" id="PF02319">
    <property type="entry name" value="WHD_E2F_TDP"/>
    <property type="match status" value="2"/>
</dbReference>
<keyword evidence="19" id="KW-0131">Cell cycle</keyword>
<feature type="compositionally biased region" description="Basic residues" evidence="21">
    <location>
        <begin position="26"/>
        <end position="41"/>
    </location>
</feature>
<dbReference type="GO" id="GO:0042802">
    <property type="term" value="F:identical protein binding"/>
    <property type="evidence" value="ECO:0007669"/>
    <property type="project" value="InterPro"/>
</dbReference>
<evidence type="ECO:0000256" key="14">
    <source>
        <dbReference type="ARBA" id="ARBA00023125"/>
    </source>
</evidence>
<evidence type="ECO:0000256" key="6">
    <source>
        <dbReference type="ARBA" id="ARBA00022491"/>
    </source>
</evidence>
<feature type="transmembrane region" description="Helical" evidence="22">
    <location>
        <begin position="787"/>
        <end position="803"/>
    </location>
</feature>
<dbReference type="GO" id="GO:0016020">
    <property type="term" value="C:membrane"/>
    <property type="evidence" value="ECO:0007669"/>
    <property type="project" value="InterPro"/>
</dbReference>
<comment type="subcellular location">
    <subcellularLocation>
        <location evidence="2">Endomembrane system</location>
        <topology evidence="2">Multi-pass membrane protein</topology>
    </subcellularLocation>
    <subcellularLocation>
        <location evidence="1 20">Nucleus</location>
    </subcellularLocation>
</comment>
<dbReference type="EMBL" id="CAJOBG010002203">
    <property type="protein sequence ID" value="CAF3990907.1"/>
    <property type="molecule type" value="Genomic_DNA"/>
</dbReference>
<feature type="region of interest" description="Disordered" evidence="21">
    <location>
        <begin position="1"/>
        <end position="82"/>
    </location>
</feature>
<keyword evidence="9" id="KW-0631">Potassium channel</keyword>
<keyword evidence="12 20" id="KW-0805">Transcription regulation</keyword>
<dbReference type="InterPro" id="IPR007866">
    <property type="entry name" value="TRIC_channel"/>
</dbReference>
<keyword evidence="14 20" id="KW-0238">DNA-binding</keyword>
<dbReference type="GO" id="GO:0006355">
    <property type="term" value="P:regulation of DNA-templated transcription"/>
    <property type="evidence" value="ECO:0007669"/>
    <property type="project" value="InterPro"/>
</dbReference>
<feature type="region of interest" description="Disordered" evidence="21">
    <location>
        <begin position="999"/>
        <end position="1021"/>
    </location>
</feature>
<evidence type="ECO:0000256" key="10">
    <source>
        <dbReference type="ARBA" id="ARBA00022958"/>
    </source>
</evidence>
<evidence type="ECO:0000256" key="7">
    <source>
        <dbReference type="ARBA" id="ARBA00022538"/>
    </source>
</evidence>